<protein>
    <submittedName>
        <fullName evidence="1">DUF3301 domain-containing protein</fullName>
    </submittedName>
</protein>
<comment type="caution">
    <text evidence="1">The sequence shown here is derived from an EMBL/GenBank/DDBJ whole genome shotgun (WGS) entry which is preliminary data.</text>
</comment>
<evidence type="ECO:0000313" key="2">
    <source>
        <dbReference type="Proteomes" id="UP001595630"/>
    </source>
</evidence>
<dbReference type="Pfam" id="PF11743">
    <property type="entry name" value="DUF3301"/>
    <property type="match status" value="1"/>
</dbReference>
<reference evidence="2" key="1">
    <citation type="journal article" date="2019" name="Int. J. Syst. Evol. Microbiol.">
        <title>The Global Catalogue of Microorganisms (GCM) 10K type strain sequencing project: providing services to taxonomists for standard genome sequencing and annotation.</title>
        <authorList>
            <consortium name="The Broad Institute Genomics Platform"/>
            <consortium name="The Broad Institute Genome Sequencing Center for Infectious Disease"/>
            <person name="Wu L."/>
            <person name="Ma J."/>
        </authorList>
    </citation>
    <scope>NUCLEOTIDE SEQUENCE [LARGE SCALE GENOMIC DNA]</scope>
    <source>
        <strain evidence="2">KCTC 42447</strain>
    </source>
</reference>
<dbReference type="InterPro" id="IPR021732">
    <property type="entry name" value="DUF3301"/>
</dbReference>
<keyword evidence="2" id="KW-1185">Reference proteome</keyword>
<sequence>MITFGNLTLFLLLATLGAWLWHAYGIRERALAAVRRHCDKEAVELLDGNVAFRRLGLVNDARGQRRLARVYGFEFTVTGEQRHPGTIVMFGPRVGYIELAPHPYQPCAAEPAPAERAQVVVLADWRRERSPRRD</sequence>
<dbReference type="EMBL" id="JBHRXZ010000022">
    <property type="protein sequence ID" value="MFC3608145.1"/>
    <property type="molecule type" value="Genomic_DNA"/>
</dbReference>
<dbReference type="Proteomes" id="UP001595630">
    <property type="component" value="Unassembled WGS sequence"/>
</dbReference>
<evidence type="ECO:0000313" key="1">
    <source>
        <dbReference type="EMBL" id="MFC3608145.1"/>
    </source>
</evidence>
<organism evidence="1 2">
    <name type="scientific">Stutzerimonas tarimensis</name>
    <dbReference type="NCBI Taxonomy" id="1507735"/>
    <lineage>
        <taxon>Bacteria</taxon>
        <taxon>Pseudomonadati</taxon>
        <taxon>Pseudomonadota</taxon>
        <taxon>Gammaproteobacteria</taxon>
        <taxon>Pseudomonadales</taxon>
        <taxon>Pseudomonadaceae</taxon>
        <taxon>Stutzerimonas</taxon>
    </lineage>
</organism>
<proteinExistence type="predicted"/>
<dbReference type="RefSeq" id="WP_386364415.1">
    <property type="nucleotide sequence ID" value="NZ_JBHRXZ010000022.1"/>
</dbReference>
<gene>
    <name evidence="1" type="ORF">ACFOMF_10180</name>
</gene>
<name>A0ABV7T745_9GAMM</name>
<accession>A0ABV7T745</accession>